<evidence type="ECO:0000256" key="2">
    <source>
        <dbReference type="SAM" id="MobiDB-lite"/>
    </source>
</evidence>
<dbReference type="Proteomes" id="UP000663881">
    <property type="component" value="Unassembled WGS sequence"/>
</dbReference>
<feature type="compositionally biased region" description="Polar residues" evidence="2">
    <location>
        <begin position="68"/>
        <end position="88"/>
    </location>
</feature>
<dbReference type="Pfam" id="PF03359">
    <property type="entry name" value="GKAP"/>
    <property type="match status" value="1"/>
</dbReference>
<feature type="compositionally biased region" description="Polar residues" evidence="2">
    <location>
        <begin position="168"/>
        <end position="179"/>
    </location>
</feature>
<dbReference type="EMBL" id="CAJOAY010000474">
    <property type="protein sequence ID" value="CAF3673331.1"/>
    <property type="molecule type" value="Genomic_DNA"/>
</dbReference>
<feature type="region of interest" description="Disordered" evidence="2">
    <location>
        <begin position="1"/>
        <end position="213"/>
    </location>
</feature>
<name>A0A818SMP8_9BILA</name>
<accession>A0A818SMP8</accession>
<proteinExistence type="inferred from homology"/>
<feature type="compositionally biased region" description="Polar residues" evidence="2">
    <location>
        <begin position="120"/>
        <end position="134"/>
    </location>
</feature>
<evidence type="ECO:0000256" key="1">
    <source>
        <dbReference type="ARBA" id="ARBA00008839"/>
    </source>
</evidence>
<dbReference type="InterPro" id="IPR005026">
    <property type="entry name" value="SAPAP"/>
</dbReference>
<dbReference type="PANTHER" id="PTHR12353">
    <property type="entry name" value="DISKS LARGE-ASSOCIATED PROTEIN DAP SAP90/PSD-95-ASSOCIATED PROTEIN"/>
    <property type="match status" value="1"/>
</dbReference>
<feature type="compositionally biased region" description="Polar residues" evidence="2">
    <location>
        <begin position="1"/>
        <end position="10"/>
    </location>
</feature>
<gene>
    <name evidence="3" type="ORF">OKA104_LOCUS10595</name>
</gene>
<evidence type="ECO:0000313" key="3">
    <source>
        <dbReference type="EMBL" id="CAF3673331.1"/>
    </source>
</evidence>
<evidence type="ECO:0000313" key="4">
    <source>
        <dbReference type="Proteomes" id="UP000663881"/>
    </source>
</evidence>
<reference evidence="3" key="1">
    <citation type="submission" date="2021-02" db="EMBL/GenBank/DDBJ databases">
        <authorList>
            <person name="Nowell W R."/>
        </authorList>
    </citation>
    <scope>NUCLEOTIDE SEQUENCE</scope>
</reference>
<comment type="caution">
    <text evidence="3">The sequence shown here is derived from an EMBL/GenBank/DDBJ whole genome shotgun (WGS) entry which is preliminary data.</text>
</comment>
<protein>
    <submittedName>
        <fullName evidence="3">Uncharacterized protein</fullName>
    </submittedName>
</protein>
<feature type="compositionally biased region" description="Basic and acidic residues" evidence="2">
    <location>
        <begin position="195"/>
        <end position="213"/>
    </location>
</feature>
<organism evidence="3 4">
    <name type="scientific">Adineta steineri</name>
    <dbReference type="NCBI Taxonomy" id="433720"/>
    <lineage>
        <taxon>Eukaryota</taxon>
        <taxon>Metazoa</taxon>
        <taxon>Spiralia</taxon>
        <taxon>Gnathifera</taxon>
        <taxon>Rotifera</taxon>
        <taxon>Eurotatoria</taxon>
        <taxon>Bdelloidea</taxon>
        <taxon>Adinetida</taxon>
        <taxon>Adinetidae</taxon>
        <taxon>Adineta</taxon>
    </lineage>
</organism>
<dbReference type="AlphaFoldDB" id="A0A818SMP8"/>
<dbReference type="GO" id="GO:0023052">
    <property type="term" value="P:signaling"/>
    <property type="evidence" value="ECO:0007669"/>
    <property type="project" value="InterPro"/>
</dbReference>
<feature type="compositionally biased region" description="Polar residues" evidence="2">
    <location>
        <begin position="142"/>
        <end position="151"/>
    </location>
</feature>
<comment type="similarity">
    <text evidence="1">Belongs to the SAPAP family.</text>
</comment>
<dbReference type="PANTHER" id="PTHR12353:SF1">
    <property type="entry name" value="DISKS LARGE-ASSOCIATED PROTEIN 5"/>
    <property type="match status" value="1"/>
</dbReference>
<sequence length="870" mass="99138">MSDIAITNQLPPRATTSTRRSRKWSTLGGRCTSTSTTMIPTKDSDVNENSSKSNGHHRHSTSLFRKASTISRATDTGVTSDENPNQALKKSRSLMNVLRSKLNSPAVMRRFRSKSRESTKQTVTEINGHSTNEQQEVKQSNDEQITTPTTARKSRKRDPSPMRRLANRISQLTKHQRTTSNERQKKSPTKSITNDSHEETRKPPSPIHKKDEVDHINACYDEIRAKYYNNNNNNNINKRNIINDDTHNRSLSTISMNGSLRSNDFRTNTQHITSATVVPDDPLLQACKKTNMKLNCLLSGYTLTTSFANHEKTFGQNDLFKFNHYYDVGKKKYDWNFTNTNSRLFSNMRTRPISKSIDSFRSSSIKENEVSTAWEKNHIVDNDRLAQKHEDVPRILPDNNEPVIHKDNDLNKSNIDVVPSVPIDNETFVQTNSIDFNENKIISNGKILDDHDEKFEQNFLRAVDRALGVINQDKNAVVEPVHDISKEEDDASHMDLIQITERALSSFYNLPDFTDDDKQIHKPATNGIEVSDFELNEPLNAEQSTKNIDENKIHEPTTNGIEVTDFELDEPLSTEQSTKNIGENQIHEPTTNGTEVTDFELNEPLSTEQSTANIDENKIHESTTNGIEVTDFEFDEPLSTDQSTIIIDENQKEINDNDVLIDNDISSIVNELIEKTEELLNEECKNGQTFLVKLDDEEKIIKSKAETYNEYINANDNRLTEEVRTDINAVIGEVNLLLRGKLKQFRGLCQANVTKSTDGEPIPLDSDLEGFWDITYPLIDKVKEKFAKLDARQAKQWAPIEEYDPNDINNRPRIIDDRLKQLQPQQNKSSKIPIPKAANDDLKKLIQERRKAAANSTNQNHDIEIFVAPK</sequence>